<comment type="similarity">
    <text evidence="2">Belongs to the delta-EF1/ZFH-1 C2H2-type zinc-finger family.</text>
</comment>
<feature type="compositionally biased region" description="Polar residues" evidence="15">
    <location>
        <begin position="2418"/>
        <end position="2437"/>
    </location>
</feature>
<feature type="DNA-binding region" description="Homeobox" evidence="13">
    <location>
        <begin position="2146"/>
        <end position="2205"/>
    </location>
</feature>
<feature type="domain" description="C2H2-type" evidence="17">
    <location>
        <begin position="1259"/>
        <end position="1288"/>
    </location>
</feature>
<dbReference type="PANTHER" id="PTHR45891">
    <property type="entry name" value="ZINC FINGER HOMEOBOX PROTEIN"/>
    <property type="match status" value="1"/>
</dbReference>
<dbReference type="GO" id="GO:0000981">
    <property type="term" value="F:DNA-binding transcription factor activity, RNA polymerase II-specific"/>
    <property type="evidence" value="ECO:0007669"/>
    <property type="project" value="InterPro"/>
</dbReference>
<dbReference type="EMBL" id="NEDP02003738">
    <property type="protein sequence ID" value="OWF48010.1"/>
    <property type="molecule type" value="Genomic_DNA"/>
</dbReference>
<feature type="compositionally biased region" description="Polar residues" evidence="15">
    <location>
        <begin position="14"/>
        <end position="27"/>
    </location>
</feature>
<comment type="subcellular location">
    <subcellularLocation>
        <location evidence="1 13 14">Nucleus</location>
    </subcellularLocation>
</comment>
<feature type="compositionally biased region" description="Low complexity" evidence="15">
    <location>
        <begin position="2811"/>
        <end position="2825"/>
    </location>
</feature>
<dbReference type="SUPFAM" id="SSF46689">
    <property type="entry name" value="Homeodomain-like"/>
    <property type="match status" value="4"/>
</dbReference>
<feature type="compositionally biased region" description="Polar residues" evidence="15">
    <location>
        <begin position="535"/>
        <end position="551"/>
    </location>
</feature>
<feature type="domain" description="C2H2-type" evidence="17">
    <location>
        <begin position="3300"/>
        <end position="3329"/>
    </location>
</feature>
<evidence type="ECO:0000256" key="13">
    <source>
        <dbReference type="PROSITE-ProRule" id="PRU00108"/>
    </source>
</evidence>
<dbReference type="PROSITE" id="PS50157">
    <property type="entry name" value="ZINC_FINGER_C2H2_2"/>
    <property type="match status" value="12"/>
</dbReference>
<dbReference type="PANTHER" id="PTHR45891:SF3">
    <property type="entry name" value="ZINC FINGER PROTEIN 2"/>
    <property type="match status" value="1"/>
</dbReference>
<dbReference type="GO" id="GO:0005634">
    <property type="term" value="C:nucleus"/>
    <property type="evidence" value="ECO:0007669"/>
    <property type="project" value="UniProtKB-SubCell"/>
</dbReference>
<keyword evidence="8 13" id="KW-0238">DNA-binding</keyword>
<evidence type="ECO:0000256" key="3">
    <source>
        <dbReference type="ARBA" id="ARBA00022723"/>
    </source>
</evidence>
<dbReference type="FunFam" id="1.10.10.60:FF:000064">
    <property type="entry name" value="Zinc finger homeobox protein 4"/>
    <property type="match status" value="1"/>
</dbReference>
<feature type="region of interest" description="Disordered" evidence="15">
    <location>
        <begin position="1"/>
        <end position="35"/>
    </location>
</feature>
<feature type="compositionally biased region" description="Pro residues" evidence="15">
    <location>
        <begin position="1628"/>
        <end position="1637"/>
    </location>
</feature>
<keyword evidence="19" id="KW-1185">Reference proteome</keyword>
<keyword evidence="10" id="KW-0804">Transcription</keyword>
<dbReference type="InterPro" id="IPR001356">
    <property type="entry name" value="HD"/>
</dbReference>
<feature type="domain" description="C2H2-type" evidence="17">
    <location>
        <begin position="1669"/>
        <end position="1698"/>
    </location>
</feature>
<feature type="compositionally biased region" description="Basic and acidic residues" evidence="15">
    <location>
        <begin position="3093"/>
        <end position="3123"/>
    </location>
</feature>
<feature type="region of interest" description="Disordered" evidence="15">
    <location>
        <begin position="2464"/>
        <end position="2513"/>
    </location>
</feature>
<feature type="compositionally biased region" description="Polar residues" evidence="15">
    <location>
        <begin position="293"/>
        <end position="307"/>
    </location>
</feature>
<feature type="compositionally biased region" description="Low complexity" evidence="15">
    <location>
        <begin position="1803"/>
        <end position="1818"/>
    </location>
</feature>
<feature type="domain" description="Homeobox" evidence="16">
    <location>
        <begin position="2354"/>
        <end position="2414"/>
    </location>
</feature>
<feature type="compositionally biased region" description="Low complexity" evidence="15">
    <location>
        <begin position="3363"/>
        <end position="3382"/>
    </location>
</feature>
<dbReference type="STRING" id="6573.A0A210QGX1"/>
<dbReference type="InterPro" id="IPR003604">
    <property type="entry name" value="Matrin/U1-like-C_Znf_C2H2"/>
</dbReference>
<feature type="domain" description="C2H2-type" evidence="17">
    <location>
        <begin position="677"/>
        <end position="706"/>
    </location>
</feature>
<feature type="compositionally biased region" description="Basic and acidic residues" evidence="15">
    <location>
        <begin position="516"/>
        <end position="534"/>
    </location>
</feature>
<feature type="region of interest" description="Disordered" evidence="15">
    <location>
        <begin position="1092"/>
        <end position="1125"/>
    </location>
</feature>
<sequence length="3406" mass="380023">MDFEPLSPSPGTQPSPDMALTLTSAPNSYGGKLSPISKYHIEQGSESGILFNSKSLGESDTANLSLKFKLPVPGNNETTNGSGSAESGMESSDSISSASPTGKEEEEMNEEEEEESLVKDDEPVDCANCDNGYPSLQLYMEHKCAGSDQSPFRRRTSRERTKLSSSNNVDDDFSDGESFDGKIVYNSDGSAYIIEGGDSDLSDLDSIIDLPHQEGIIIDRKGSDIHSQVSAFPYVANAFFVPRNPASVLNSIYSAPSSHPYPNQAPMMFSYRVYDVRSGKTKTDKADSDRDSSVTADRLSTSDASKGWTSVPTKPILMCFICKLSFGYAKSFTAHAETEHSMTLNSEEVTIMSQKNSSAIIQCVGKEKEPLMSFLEPKPGKSLPSNEAPSPPQAKPSSQELFSPTNMLCSSYPSSLKDTTSVSFVYSKPKLSDNLISNSSPLMMQLKSEKLHDPSTQGLSDSRRSEVAGCSAKSGVNHGAMLDCASSVHSQGKNYTNSVCNLSETSGITEHSGGSEFDHETSSVKDVSPPREENIYSSPNNRRQSLDMSSSSASYTVPSLTMSLPMATSHPSSSVFLGVCEDHPQGRAQGVECPKCDMILSSSQSLGGHMTMMHSRNSCKTLKCPKCNWHYKYQETLEIHMKEKHPDNDQQCIYCMTNQSHPRLARGESYSCGYKPYRCEVCNYSTTTKGNLSIHMQSDKHLNNVQELANGGEVKMPPQQPIQTEAAVQQMKKNKPKPTWKCDVCNYETNVARNLRIHMTSEKHTHNMMVLQQNMKHMQRDMQIQQLNQLMLLQNDPSFLAGMSSPMTSQGNIPFGYDQSMMMANMQGPYGEIPMDLRKENGGMGVAFDPQTPDAARMYSCCVCNSYATDSLESLHQHLQLDRTKQREQENISVSQGTYMCSLCTYKTNLKANFQLHCKTDKHLQRLQLVNHIKEGGASNEWRLKYLNVSNPVQVRCNSCDYYTNSIHKLQIHTGNPRHESNAQLFVHLQMCESKLNAKSKYYYCSLCKFSTRAKLNLIQHVRSLRHLRSEGIKQMQMKEDGQVDIDPGEIYMVKEYDEAKDKIVFDDEDGEGEGEETRAVVHDNELQERKADTPGLYNNNNPTTKSVTVNSTSTPESSNTEGGEEHIHVCPYCDYSSVNEVRLQAHILSQHSQQPKEICCPLCQVEFKEKARLEKHLTSMHNVKPEGLHRLLLMVDKGDWIMPPTNAIGQSSIIPQLPVDESEEINMEALEAEAAKIAAEDAIDTSAAADKINDDDQYRCQTCSKTFCNIDALYAHQNELGHLELKQTPRGPGYLCWKKGCNQYFKTATALQVHFREIHAKRQPGTGLESQLYKFRCNQCSLAFKSPDKLQLHQQYHLIRAATRCNYCAHSFCSIAALRKHIETDHTELSEAEREQHSALLNESSAALTNLMQTSRLEKVLGGGCPSSPTEGMTSGVLNSEESPDMATDCTKTDVNSNETGEKGLVKSEIMDTSSNEGINLSMDNGDENSASSPESCTKEDGMDVNYKEQQFLEDYINSQAIAEGSYEDPSRKYKCHRCKLAFTKQNYLTAHNKTLLHRRGDKLSYPMEKYLDPNRPYKCDVCKESFTQKNILLVHYNSVSHLHKHRQVLQQGGSTSSASSQSPQQPQTPQPPPTPTETITTSSDPSSPSNPTSVSPVLADSDKSKPYKCNICKASYSQGSTLDIHIRSVAHQTKASKLQELVLTGQVDLSQPLIEQPNDKNISPQHQKKILAEILQQQPIMSASSSQPLIFPGITAGISGITTGLPPMSLLPGLHHVVTTTAQNGSLLESVSSQHFLSAKTSPNETTTSSSSNHHNNCQDSPLSSNIKKEKGLSIKKDLESSDSITSIPFSVQSQQHQQLVMQSYLSQQGPNPGPMAIATQSQAAIMRPRNFASRLKTQVQRNLLENIGFECVMHFNEFNQRTKPVMKIDEEEVEGEKKEKEMEVDHDEMVTVKTEKEEEVADSYLSDLPELNKCVCSTCLKEFSSVWVLKAHQEEVHKEVVPIDMIEDFGEKFRCDLEKKQPKETDVVPIPSFQSEMSNGAQSNEAPNDNNSSHEMPPPPPPPPQMSPHMDLSSIMPMHMPFAMAMNMPFAMAMNMQPPLMPMMFPLGTEKMMSPATSQSENNLQQLQKQQQLAQHAAAMQNQKRARTRINDEQLKILRKHFDINNSPSEEQILQMSEQSGLPTKVIKHWFRNTLFKERQRNKDSPYNFNNPPSTTLDLEEYEKTGKLPMMEDKLLDDEVIKKEDEDDMQVPMETKLSPLDVTPIIPNPLPLSLPLPLPLPSIPEIKTEPRSVEPPRPQTPEMSDSGESMISMSGAPSMTSTPTPNAFILPPIAPCNTEEIRPRFESSSSYSKRANRTRFSDYQVKVLQEYFEQNAYPKDDELDHLSNILNLSPRVIVVWFQNARQKARKIYENQPPSASDTSQENQASPYNRTPGLNYQCKKCSAVFQRYYDLIRHQKKSCSSDPSEKSQTSISMTEDDSGDSWSTFSQDDANQSESGSANSLEHSADRDSEGIKYKCEKCLLSFERFDLWQEHQNVHTMNPSLFSDLQSNSAFGVLQSMAAAQQQETKNVLKRKLEEEREEDMYDQPRDKRLRTTILPEQLDYLYQKYQLDCNPSRKQLENISKDVGLKKRVVQVWFQNTRARERKGQYRAHQQLIHKRCPFCRALFRAKSALESHLATKHPEEMAKGEINIDAIPDAAIESPGGSQLSPGSLMSPSLMSPSANSVELNRLMSPPRMQSFLPIMPPSSMPMGMTSLGDPLQLSMKQFYEDSFKKYMTELSTTGRQKEASVTTPTESMPTPSKHETSSSSSSNPRLNSSTSDYEAPLDLSKPLRVNTDTEKSSDGASTDLSDRSTEGYSSSRRSDEMFTSKHSLNDSFMSNKEGNRSTSPSLERSAHLTPPMGKRYRTQMTSVQVRIMKQIFIDYKTPTMAECEMLGREIGLPKRVVQVWFQNARAKEKKHKLTIGNSYSNVDFHKPPEECSLCKFKYSHKYTIQDHIFTKKHIEKVKGFVQNQSDSERDITSHSPISDPIRQQRDMERMRKAWDEATVAAASQPHLSQLQAMGLNALGLPSGSMSGFSGSYIPNDLMPDVKKPEPKKSSEKSADKREGGKRTPVKKEPTSSADVQMSLANLSAHLMSPMAGMLPGFDPNMMPYMYPGLPSYLPGMGIPFLQPGLIPGADPLLPYDPLTFGTPLPLLQIPHQAIKDVGVKLMEPKATIAQYTQDCKSISSLRSLVRGVDYSCARESTVDVGYICKKCQMVYPAKEACVTHQRTMCFPGGKYPDNVNPMLKLEQIQYECRLCTDTFSTVQEYKSHCQLDSHMAKTARLTQKSSSSSSSSLASVVKPVDSGLSSEKNITRPLSTKSPSSSNNLSSSPLPKADASLNISGSSSVVEDTAEEMNTD</sequence>
<feature type="region of interest" description="Disordered" evidence="15">
    <location>
        <begin position="506"/>
        <end position="551"/>
    </location>
</feature>
<feature type="compositionally biased region" description="Low complexity" evidence="15">
    <location>
        <begin position="1638"/>
        <end position="1658"/>
    </location>
</feature>
<keyword evidence="5 12" id="KW-0863">Zinc-finger</keyword>
<feature type="region of interest" description="Disordered" evidence="15">
    <location>
        <begin position="68"/>
        <end position="126"/>
    </location>
</feature>
<dbReference type="Pfam" id="PF00046">
    <property type="entry name" value="Homeodomain"/>
    <property type="match status" value="4"/>
</dbReference>
<evidence type="ECO:0000259" key="16">
    <source>
        <dbReference type="PROSITE" id="PS50071"/>
    </source>
</evidence>
<feature type="region of interest" description="Disordered" evidence="15">
    <location>
        <begin position="2023"/>
        <end position="2075"/>
    </location>
</feature>
<evidence type="ECO:0000256" key="8">
    <source>
        <dbReference type="ARBA" id="ARBA00023125"/>
    </source>
</evidence>
<feature type="domain" description="Homeobox" evidence="16">
    <location>
        <begin position="2592"/>
        <end position="2652"/>
    </location>
</feature>
<feature type="domain" description="C2H2-type" evidence="17">
    <location>
        <begin position="1295"/>
        <end position="1325"/>
    </location>
</feature>
<evidence type="ECO:0000259" key="17">
    <source>
        <dbReference type="PROSITE" id="PS50157"/>
    </source>
</evidence>
<dbReference type="Gene3D" id="3.30.160.60">
    <property type="entry name" value="Classic Zinc Finger"/>
    <property type="match status" value="8"/>
</dbReference>
<dbReference type="Gene3D" id="1.10.10.60">
    <property type="entry name" value="Homeodomain-like"/>
    <property type="match status" value="4"/>
</dbReference>
<keyword evidence="11 13" id="KW-0539">Nucleus</keyword>
<dbReference type="CDD" id="cd00086">
    <property type="entry name" value="homeodomain"/>
    <property type="match status" value="4"/>
</dbReference>
<evidence type="ECO:0000256" key="14">
    <source>
        <dbReference type="RuleBase" id="RU000682"/>
    </source>
</evidence>
<evidence type="ECO:0000256" key="6">
    <source>
        <dbReference type="ARBA" id="ARBA00022833"/>
    </source>
</evidence>
<evidence type="ECO:0000313" key="18">
    <source>
        <dbReference type="EMBL" id="OWF48010.1"/>
    </source>
</evidence>
<evidence type="ECO:0000256" key="1">
    <source>
        <dbReference type="ARBA" id="ARBA00004123"/>
    </source>
</evidence>
<evidence type="ECO:0000256" key="11">
    <source>
        <dbReference type="ARBA" id="ARBA00023242"/>
    </source>
</evidence>
<evidence type="ECO:0000313" key="19">
    <source>
        <dbReference type="Proteomes" id="UP000242188"/>
    </source>
</evidence>
<feature type="region of interest" description="Disordered" evidence="15">
    <location>
        <begin position="3016"/>
        <end position="3038"/>
    </location>
</feature>
<feature type="domain" description="Homeobox" evidence="16">
    <location>
        <begin position="2144"/>
        <end position="2204"/>
    </location>
</feature>
<dbReference type="PROSITE" id="PS00027">
    <property type="entry name" value="HOMEOBOX_1"/>
    <property type="match status" value="2"/>
</dbReference>
<feature type="DNA-binding region" description="Homeobox" evidence="13">
    <location>
        <begin position="2594"/>
        <end position="2653"/>
    </location>
</feature>
<feature type="compositionally biased region" description="Polar residues" evidence="15">
    <location>
        <begin position="2785"/>
        <end position="2802"/>
    </location>
</feature>
<dbReference type="GO" id="GO:0000978">
    <property type="term" value="F:RNA polymerase II cis-regulatory region sequence-specific DNA binding"/>
    <property type="evidence" value="ECO:0007669"/>
    <property type="project" value="TreeGrafter"/>
</dbReference>
<evidence type="ECO:0000256" key="5">
    <source>
        <dbReference type="ARBA" id="ARBA00022771"/>
    </source>
</evidence>
<keyword evidence="7" id="KW-0805">Transcription regulation</keyword>
<feature type="compositionally biased region" description="Acidic residues" evidence="15">
    <location>
        <begin position="104"/>
        <end position="115"/>
    </location>
</feature>
<feature type="compositionally biased region" description="Polar residues" evidence="15">
    <location>
        <begin position="2464"/>
        <end position="2479"/>
    </location>
</feature>
<name>A0A210QGX1_MIZYE</name>
<feature type="compositionally biased region" description="Low complexity" evidence="15">
    <location>
        <begin position="81"/>
        <end position="99"/>
    </location>
</feature>
<feature type="domain" description="C2H2-type" evidence="17">
    <location>
        <begin position="2520"/>
        <end position="2547"/>
    </location>
</feature>
<feature type="DNA-binding region" description="Homeobox" evidence="13">
    <location>
        <begin position="2907"/>
        <end position="2966"/>
    </location>
</feature>
<evidence type="ECO:0000256" key="15">
    <source>
        <dbReference type="SAM" id="MobiDB-lite"/>
    </source>
</evidence>
<comment type="caution">
    <text evidence="18">The sequence shown here is derived from an EMBL/GenBank/DDBJ whole genome shotgun (WGS) entry which is preliminary data.</text>
</comment>
<feature type="region of interest" description="Disordered" evidence="15">
    <location>
        <begin position="2116"/>
        <end position="2150"/>
    </location>
</feature>
<gene>
    <name evidence="18" type="ORF">KP79_PYT13922</name>
</gene>
<dbReference type="InterPro" id="IPR017970">
    <property type="entry name" value="Homeobox_CS"/>
</dbReference>
<dbReference type="FunFam" id="1.10.10.60:FF:000080">
    <property type="entry name" value="Zinc finger homeobox protein 2"/>
    <property type="match status" value="1"/>
</dbReference>
<feature type="domain" description="C2H2-type" evidence="17">
    <location>
        <begin position="2442"/>
        <end position="2469"/>
    </location>
</feature>
<dbReference type="SMART" id="SM00451">
    <property type="entry name" value="ZnF_U1"/>
    <property type="match status" value="7"/>
</dbReference>
<feature type="region of interest" description="Disordered" evidence="15">
    <location>
        <begin position="2288"/>
        <end position="2311"/>
    </location>
</feature>
<feature type="compositionally biased region" description="Pro residues" evidence="15">
    <location>
        <begin position="2059"/>
        <end position="2069"/>
    </location>
</feature>
<evidence type="ECO:0000256" key="2">
    <source>
        <dbReference type="ARBA" id="ARBA00009867"/>
    </source>
</evidence>
<dbReference type="SUPFAM" id="SSF57667">
    <property type="entry name" value="beta-beta-alpha zinc fingers"/>
    <property type="match status" value="5"/>
</dbReference>
<feature type="domain" description="C2H2-type" evidence="17">
    <location>
        <begin position="1535"/>
        <end position="1564"/>
    </location>
</feature>
<dbReference type="Pfam" id="PF24056">
    <property type="entry name" value="zf-C2H2_ZFHX3"/>
    <property type="match status" value="1"/>
</dbReference>
<evidence type="ECO:0000256" key="7">
    <source>
        <dbReference type="ARBA" id="ARBA00023015"/>
    </source>
</evidence>
<feature type="domain" description="Homeobox" evidence="16">
    <location>
        <begin position="2905"/>
        <end position="2965"/>
    </location>
</feature>
<feature type="region of interest" description="Disordered" evidence="15">
    <location>
        <begin position="280"/>
        <end position="307"/>
    </location>
</feature>
<dbReference type="GO" id="GO:0008270">
    <property type="term" value="F:zinc ion binding"/>
    <property type="evidence" value="ECO:0007669"/>
    <property type="project" value="UniProtKB-KW"/>
</dbReference>
<reference evidence="18 19" key="1">
    <citation type="journal article" date="2017" name="Nat. Ecol. Evol.">
        <title>Scallop genome provides insights into evolution of bilaterian karyotype and development.</title>
        <authorList>
            <person name="Wang S."/>
            <person name="Zhang J."/>
            <person name="Jiao W."/>
            <person name="Li J."/>
            <person name="Xun X."/>
            <person name="Sun Y."/>
            <person name="Guo X."/>
            <person name="Huan P."/>
            <person name="Dong B."/>
            <person name="Zhang L."/>
            <person name="Hu X."/>
            <person name="Sun X."/>
            <person name="Wang J."/>
            <person name="Zhao C."/>
            <person name="Wang Y."/>
            <person name="Wang D."/>
            <person name="Huang X."/>
            <person name="Wang R."/>
            <person name="Lv J."/>
            <person name="Li Y."/>
            <person name="Zhang Z."/>
            <person name="Liu B."/>
            <person name="Lu W."/>
            <person name="Hui Y."/>
            <person name="Liang J."/>
            <person name="Zhou Z."/>
            <person name="Hou R."/>
            <person name="Li X."/>
            <person name="Liu Y."/>
            <person name="Li H."/>
            <person name="Ning X."/>
            <person name="Lin Y."/>
            <person name="Zhao L."/>
            <person name="Xing Q."/>
            <person name="Dou J."/>
            <person name="Li Y."/>
            <person name="Mao J."/>
            <person name="Guo H."/>
            <person name="Dou H."/>
            <person name="Li T."/>
            <person name="Mu C."/>
            <person name="Jiang W."/>
            <person name="Fu Q."/>
            <person name="Fu X."/>
            <person name="Miao Y."/>
            <person name="Liu J."/>
            <person name="Yu Q."/>
            <person name="Li R."/>
            <person name="Liao H."/>
            <person name="Li X."/>
            <person name="Kong Y."/>
            <person name="Jiang Z."/>
            <person name="Chourrout D."/>
            <person name="Li R."/>
            <person name="Bao Z."/>
        </authorList>
    </citation>
    <scope>NUCLEOTIDE SEQUENCE [LARGE SCALE GENOMIC DNA]</scope>
    <source>
        <strain evidence="18 19">PY_sf001</strain>
    </source>
</reference>
<dbReference type="PROSITE" id="PS00028">
    <property type="entry name" value="ZINC_FINGER_C2H2_1"/>
    <property type="match status" value="15"/>
</dbReference>
<feature type="domain" description="C2H2-type" evidence="17">
    <location>
        <begin position="1336"/>
        <end position="1358"/>
    </location>
</feature>
<dbReference type="SMART" id="SM00389">
    <property type="entry name" value="HOX"/>
    <property type="match status" value="4"/>
</dbReference>
<feature type="region of interest" description="Disordered" evidence="15">
    <location>
        <begin position="147"/>
        <end position="173"/>
    </location>
</feature>
<dbReference type="InterPro" id="IPR036236">
    <property type="entry name" value="Znf_C2H2_sf"/>
</dbReference>
<feature type="compositionally biased region" description="Low complexity" evidence="15">
    <location>
        <begin position="2125"/>
        <end position="2146"/>
    </location>
</feature>
<dbReference type="Pfam" id="PF05605">
    <property type="entry name" value="zf-Di19"/>
    <property type="match status" value="1"/>
</dbReference>
<dbReference type="InterPro" id="IPR009057">
    <property type="entry name" value="Homeodomain-like_sf"/>
</dbReference>
<proteinExistence type="inferred from homology"/>
<accession>A0A210QGX1</accession>
<feature type="region of interest" description="Disordered" evidence="15">
    <location>
        <begin position="1796"/>
        <end position="1829"/>
    </location>
</feature>
<feature type="region of interest" description="Disordered" evidence="15">
    <location>
        <begin position="3089"/>
        <end position="3127"/>
    </location>
</feature>
<feature type="DNA-binding region" description="Homeobox" evidence="13">
    <location>
        <begin position="2356"/>
        <end position="2415"/>
    </location>
</feature>
<dbReference type="OrthoDB" id="6417226at2759"/>
<feature type="region of interest" description="Disordered" evidence="15">
    <location>
        <begin position="2785"/>
        <end position="2907"/>
    </location>
</feature>
<feature type="compositionally biased region" description="Low complexity" evidence="15">
    <location>
        <begin position="1616"/>
        <end position="1627"/>
    </location>
</feature>
<protein>
    <submittedName>
        <fullName evidence="18">Zinc finger homeobox protein 3</fullName>
    </submittedName>
</protein>
<evidence type="ECO:0000256" key="12">
    <source>
        <dbReference type="PROSITE-ProRule" id="PRU00042"/>
    </source>
</evidence>
<dbReference type="PROSITE" id="PS50071">
    <property type="entry name" value="HOMEOBOX_2"/>
    <property type="match status" value="4"/>
</dbReference>
<feature type="region of interest" description="Disordered" evidence="15">
    <location>
        <begin position="373"/>
        <end position="403"/>
    </location>
</feature>
<feature type="compositionally biased region" description="Low complexity" evidence="15">
    <location>
        <begin position="1099"/>
        <end position="1122"/>
    </location>
</feature>
<keyword evidence="6" id="KW-0862">Zinc</keyword>
<dbReference type="InterPro" id="IPR013087">
    <property type="entry name" value="Znf_C2H2_type"/>
</dbReference>
<feature type="domain" description="C2H2-type" evidence="17">
    <location>
        <begin position="1977"/>
        <end position="2005"/>
    </location>
</feature>
<evidence type="ECO:0000256" key="10">
    <source>
        <dbReference type="ARBA" id="ARBA00023163"/>
    </source>
</evidence>
<feature type="compositionally biased region" description="Polar residues" evidence="15">
    <location>
        <begin position="1428"/>
        <end position="1442"/>
    </location>
</feature>
<keyword evidence="4" id="KW-0677">Repeat</keyword>
<dbReference type="InterPro" id="IPR008598">
    <property type="entry name" value="Di19_Zn-bd"/>
</dbReference>
<feature type="domain" description="C2H2-type" evidence="17">
    <location>
        <begin position="1364"/>
        <end position="1392"/>
    </location>
</feature>
<feature type="region of interest" description="Disordered" evidence="15">
    <location>
        <begin position="3330"/>
        <end position="3406"/>
    </location>
</feature>
<dbReference type="Pfam" id="PF00096">
    <property type="entry name" value="zf-C2H2"/>
    <property type="match status" value="1"/>
</dbReference>
<dbReference type="FunFam" id="3.30.160.60:FF:000081">
    <property type="entry name" value="Zinc finger homeobox protein 4"/>
    <property type="match status" value="1"/>
</dbReference>
<feature type="region of interest" description="Disordered" evidence="15">
    <location>
        <begin position="2416"/>
        <end position="2437"/>
    </location>
</feature>
<feature type="region of interest" description="Disordered" evidence="15">
    <location>
        <begin position="1606"/>
        <end position="1663"/>
    </location>
</feature>
<feature type="compositionally biased region" description="Polar residues" evidence="15">
    <location>
        <begin position="2035"/>
        <end position="2057"/>
    </location>
</feature>
<feature type="compositionally biased region" description="Polar residues" evidence="15">
    <location>
        <begin position="2486"/>
        <end position="2508"/>
    </location>
</feature>
<dbReference type="SMART" id="SM00355">
    <property type="entry name" value="ZnF_C2H2"/>
    <property type="match status" value="25"/>
</dbReference>
<keyword evidence="3" id="KW-0479">Metal-binding</keyword>
<dbReference type="InterPro" id="IPR051968">
    <property type="entry name" value="ZnFinger_Homeobox_TR"/>
</dbReference>
<evidence type="ECO:0000256" key="4">
    <source>
        <dbReference type="ARBA" id="ARBA00022737"/>
    </source>
</evidence>
<feature type="compositionally biased region" description="Basic and acidic residues" evidence="15">
    <location>
        <begin position="280"/>
        <end position="292"/>
    </location>
</feature>
<evidence type="ECO:0000256" key="9">
    <source>
        <dbReference type="ARBA" id="ARBA00023155"/>
    </source>
</evidence>
<feature type="compositionally biased region" description="Polar residues" evidence="15">
    <location>
        <begin position="3387"/>
        <end position="3396"/>
    </location>
</feature>
<organism evidence="18 19">
    <name type="scientific">Mizuhopecten yessoensis</name>
    <name type="common">Japanese scallop</name>
    <name type="synonym">Patinopecten yessoensis</name>
    <dbReference type="NCBI Taxonomy" id="6573"/>
    <lineage>
        <taxon>Eukaryota</taxon>
        <taxon>Metazoa</taxon>
        <taxon>Spiralia</taxon>
        <taxon>Lophotrochozoa</taxon>
        <taxon>Mollusca</taxon>
        <taxon>Bivalvia</taxon>
        <taxon>Autobranchia</taxon>
        <taxon>Pteriomorphia</taxon>
        <taxon>Pectinida</taxon>
        <taxon>Pectinoidea</taxon>
        <taxon>Pectinidae</taxon>
        <taxon>Mizuhopecten</taxon>
    </lineage>
</organism>
<feature type="compositionally biased region" description="Polar residues" evidence="15">
    <location>
        <begin position="2874"/>
        <end position="2896"/>
    </location>
</feature>
<feature type="domain" description="C2H2-type" evidence="17">
    <location>
        <begin position="1579"/>
        <end position="1608"/>
    </location>
</feature>
<feature type="region of interest" description="Disordered" evidence="15">
    <location>
        <begin position="1423"/>
        <end position="1460"/>
    </location>
</feature>
<keyword evidence="9 13" id="KW-0371">Homeobox</keyword>
<dbReference type="Proteomes" id="UP000242188">
    <property type="component" value="Unassembled WGS sequence"/>
</dbReference>